<protein>
    <recommendedName>
        <fullName evidence="2">Reverse transcriptase domain-containing protein</fullName>
    </recommendedName>
</protein>
<organism evidence="3 4">
    <name type="scientific">Trichinella zimbabwensis</name>
    <dbReference type="NCBI Taxonomy" id="268475"/>
    <lineage>
        <taxon>Eukaryota</taxon>
        <taxon>Metazoa</taxon>
        <taxon>Ecdysozoa</taxon>
        <taxon>Nematoda</taxon>
        <taxon>Enoplea</taxon>
        <taxon>Dorylaimia</taxon>
        <taxon>Trichinellida</taxon>
        <taxon>Trichinellidae</taxon>
        <taxon>Trichinella</taxon>
    </lineage>
</organism>
<dbReference type="EMBL" id="JYDP01000014">
    <property type="protein sequence ID" value="KRZ15909.1"/>
    <property type="molecule type" value="Genomic_DNA"/>
</dbReference>
<dbReference type="InterPro" id="IPR000477">
    <property type="entry name" value="RT_dom"/>
</dbReference>
<dbReference type="SUPFAM" id="SSF56672">
    <property type="entry name" value="DNA/RNA polymerases"/>
    <property type="match status" value="1"/>
</dbReference>
<dbReference type="CDD" id="cd01647">
    <property type="entry name" value="RT_LTR"/>
    <property type="match status" value="1"/>
</dbReference>
<gene>
    <name evidence="3" type="primary">K02A2.6</name>
    <name evidence="3" type="ORF">T11_2133</name>
</gene>
<dbReference type="Pfam" id="PF00078">
    <property type="entry name" value="RVT_1"/>
    <property type="match status" value="1"/>
</dbReference>
<dbReference type="PANTHER" id="PTHR37984">
    <property type="entry name" value="PROTEIN CBG26694"/>
    <property type="match status" value="1"/>
</dbReference>
<dbReference type="Proteomes" id="UP000055024">
    <property type="component" value="Unassembled WGS sequence"/>
</dbReference>
<dbReference type="InterPro" id="IPR050951">
    <property type="entry name" value="Retrovirus_Pol_polyprotein"/>
</dbReference>
<proteinExistence type="predicted"/>
<evidence type="ECO:0000256" key="1">
    <source>
        <dbReference type="SAM" id="MobiDB-lite"/>
    </source>
</evidence>
<feature type="region of interest" description="Disordered" evidence="1">
    <location>
        <begin position="210"/>
        <end position="254"/>
    </location>
</feature>
<dbReference type="InterPro" id="IPR043502">
    <property type="entry name" value="DNA/RNA_pol_sf"/>
</dbReference>
<dbReference type="InterPro" id="IPR043128">
    <property type="entry name" value="Rev_trsase/Diguanyl_cyclase"/>
</dbReference>
<evidence type="ECO:0000313" key="3">
    <source>
        <dbReference type="EMBL" id="KRZ15909.1"/>
    </source>
</evidence>
<feature type="compositionally biased region" description="Polar residues" evidence="1">
    <location>
        <begin position="220"/>
        <end position="231"/>
    </location>
</feature>
<reference evidence="3 4" key="1">
    <citation type="submission" date="2015-01" db="EMBL/GenBank/DDBJ databases">
        <title>Evolution of Trichinella species and genotypes.</title>
        <authorList>
            <person name="Korhonen P.K."/>
            <person name="Edoardo P."/>
            <person name="Giuseppe L.R."/>
            <person name="Gasser R.B."/>
        </authorList>
    </citation>
    <scope>NUCLEOTIDE SEQUENCE [LARGE SCALE GENOMIC DNA]</scope>
    <source>
        <strain evidence="3">ISS1029</strain>
    </source>
</reference>
<dbReference type="Gene3D" id="3.30.70.270">
    <property type="match status" value="1"/>
</dbReference>
<feature type="compositionally biased region" description="Polar residues" evidence="1">
    <location>
        <begin position="239"/>
        <end position="254"/>
    </location>
</feature>
<evidence type="ECO:0000313" key="4">
    <source>
        <dbReference type="Proteomes" id="UP000055024"/>
    </source>
</evidence>
<dbReference type="AlphaFoldDB" id="A0A0V1I1U6"/>
<keyword evidence="4" id="KW-1185">Reference proteome</keyword>
<name>A0A0V1I1U6_9BILA</name>
<sequence>MGFEFTSLRAINGPLQELDGEQHHPNNEFTVLNNLVNTTTDMKTITHFEEFDISNPAGWEEYSERLVFFLEANSIREGPRRLAVLCSVCGTKTYRIIKSLTSPDPPSSKTFDEVMMLLRNHFMPRLSEVYQRFLYQRRLQQPGEGVAAYVAELRHLAQHCNFGETLESRLRDQLVCGLRDRDLQKQLLTDGELTFAKAFERALSAEAATSQVSDIPATNPAATTEEQLVTQKKSDRNSSMRNVGRQQESPQPQSLKPCYRCGGAHAQNICRFKNVSCNFCKRLGHIERVCRAKSQTTVKKGAAKPNRASLTIISENTFKLVCLPYQRHLEPFHSLLRDFQAGEVQGPRHTLLGRNWFKPLAIRLAGVHSVAPTSVQDMIEGYAELFSDTLDTVKGPPVVLHTDGSIPPIQMNARRVSFALKDRISEELDRFVEQSILEPVQHTAWTTPIVPVIKSLAQAYQQQEFDEASAELQTIITHKGALKAKRLQFGIASAPGIFQRFMDSLLANLDDVVPYFDDMLIDAVSQHELLEVLRRVFDRLRNAGIRLNREKCIFVSNSVEFVGYRIDAEGIHPSEEKVEAIHKAPRPKNKQELTSVLGCYNQQNKLAKAKIVKRIGRLLYIVRTEIGLIWKRHADQIRPREIK</sequence>
<dbReference type="OrthoDB" id="5856680at2759"/>
<evidence type="ECO:0000259" key="2">
    <source>
        <dbReference type="Pfam" id="PF00078"/>
    </source>
</evidence>
<dbReference type="FunFam" id="3.30.70.270:FF:000003">
    <property type="entry name" value="Transposon Ty3-G Gag-Pol polyprotein"/>
    <property type="match status" value="1"/>
</dbReference>
<feature type="domain" description="Reverse transcriptase" evidence="2">
    <location>
        <begin position="456"/>
        <end position="566"/>
    </location>
</feature>
<dbReference type="Gene3D" id="3.10.10.10">
    <property type="entry name" value="HIV Type 1 Reverse Transcriptase, subunit A, domain 1"/>
    <property type="match status" value="1"/>
</dbReference>
<dbReference type="PANTHER" id="PTHR37984:SF12">
    <property type="entry name" value="RIBONUCLEASE H"/>
    <property type="match status" value="1"/>
</dbReference>
<accession>A0A0V1I1U6</accession>
<comment type="caution">
    <text evidence="3">The sequence shown here is derived from an EMBL/GenBank/DDBJ whole genome shotgun (WGS) entry which is preliminary data.</text>
</comment>